<dbReference type="PANTHER" id="PTHR34293">
    <property type="entry name" value="HTH-TYPE TRANSCRIPTIONAL REGULATOR TRMBL2"/>
    <property type="match status" value="1"/>
</dbReference>
<accession>A0AAU8IRH8</accession>
<evidence type="ECO:0000259" key="1">
    <source>
        <dbReference type="SMART" id="SM00421"/>
    </source>
</evidence>
<dbReference type="PANTHER" id="PTHR34293:SF1">
    <property type="entry name" value="HTH-TYPE TRANSCRIPTIONAL REGULATOR TRMBL2"/>
    <property type="match status" value="1"/>
</dbReference>
<dbReference type="AlphaFoldDB" id="A0AAU8IRH8"/>
<dbReference type="Gene3D" id="1.10.10.10">
    <property type="entry name" value="Winged helix-like DNA-binding domain superfamily/Winged helix DNA-binding domain"/>
    <property type="match status" value="1"/>
</dbReference>
<dbReference type="GO" id="GO:0006355">
    <property type="term" value="P:regulation of DNA-templated transcription"/>
    <property type="evidence" value="ECO:0007669"/>
    <property type="project" value="InterPro"/>
</dbReference>
<dbReference type="GO" id="GO:0003677">
    <property type="term" value="F:DNA binding"/>
    <property type="evidence" value="ECO:0007669"/>
    <property type="project" value="InterPro"/>
</dbReference>
<gene>
    <name evidence="2" type="ORF">ABII15_13895</name>
</gene>
<evidence type="ECO:0000313" key="2">
    <source>
        <dbReference type="EMBL" id="XCJ70998.1"/>
    </source>
</evidence>
<feature type="domain" description="HTH luxR-type" evidence="1">
    <location>
        <begin position="276"/>
        <end position="330"/>
    </location>
</feature>
<reference evidence="2" key="1">
    <citation type="submission" date="2024-06" db="EMBL/GenBank/DDBJ databases">
        <title>Streptomyces sp. strain HUAS MG91 genome sequences.</title>
        <authorList>
            <person name="Mo P."/>
        </authorList>
    </citation>
    <scope>NUCLEOTIDE SEQUENCE</scope>
    <source>
        <strain evidence="2">HUAS MG91</strain>
    </source>
</reference>
<dbReference type="RefSeq" id="WP_353942630.1">
    <property type="nucleotide sequence ID" value="NZ_CP159534.1"/>
</dbReference>
<dbReference type="InterPro" id="IPR000792">
    <property type="entry name" value="Tscrpt_reg_LuxR_C"/>
</dbReference>
<dbReference type="KEGG" id="stac:ABII15_13895"/>
<name>A0AAU8IRH8_9ACTN</name>
<sequence>MVTTASVYTRSVPPSALDEQVIGVYCHTVQRGGLDSVREAAEELGMDVHDVGAAAAGLVELGLLRTDPVGHGRLLPVDPRRASALLISPIEREIFARRDLIDQLRDRLDHIAGPEPQPAQLPVGSIDRLSGPAEIRGLLGLMADVCQREVLVLRAGQDRVGPLDDFLASSTGLIRRGIGIRALCTHSSRADFATRAKTVRLVDAGVEVRTVTRLAQTAVVFDRELALVLGATEEGDPVAWRVREDNVVRFLGDLVDQLWDDAAPFLAGETGYAEVADDLQQDIAKLMAQGLTDDVVARKLGMSVRTCRRHIAALLRTLDSTSRFQAGVQAANRLMTEGV</sequence>
<dbReference type="SMART" id="SM00421">
    <property type="entry name" value="HTH_LUXR"/>
    <property type="match status" value="1"/>
</dbReference>
<dbReference type="EMBL" id="CP159534">
    <property type="protein sequence ID" value="XCJ70998.1"/>
    <property type="molecule type" value="Genomic_DNA"/>
</dbReference>
<organism evidence="2">
    <name type="scientific">Streptomyces tabacisoli</name>
    <dbReference type="NCBI Taxonomy" id="3156398"/>
    <lineage>
        <taxon>Bacteria</taxon>
        <taxon>Bacillati</taxon>
        <taxon>Actinomycetota</taxon>
        <taxon>Actinomycetes</taxon>
        <taxon>Kitasatosporales</taxon>
        <taxon>Streptomycetaceae</taxon>
        <taxon>Streptomyces</taxon>
    </lineage>
</organism>
<dbReference type="InterPro" id="IPR016032">
    <property type="entry name" value="Sig_transdc_resp-reg_C-effctor"/>
</dbReference>
<dbReference type="InterPro" id="IPR051797">
    <property type="entry name" value="TrmB-like"/>
</dbReference>
<protein>
    <recommendedName>
        <fullName evidence="1">HTH luxR-type domain-containing protein</fullName>
    </recommendedName>
</protein>
<dbReference type="SUPFAM" id="SSF46894">
    <property type="entry name" value="C-terminal effector domain of the bipartite response regulators"/>
    <property type="match status" value="1"/>
</dbReference>
<proteinExistence type="predicted"/>
<dbReference type="InterPro" id="IPR036388">
    <property type="entry name" value="WH-like_DNA-bd_sf"/>
</dbReference>